<evidence type="ECO:0000313" key="2">
    <source>
        <dbReference type="Proteomes" id="UP000196138"/>
    </source>
</evidence>
<dbReference type="Pfam" id="PF07433">
    <property type="entry name" value="DUF1513"/>
    <property type="match status" value="1"/>
</dbReference>
<dbReference type="AlphaFoldDB" id="A0A1Y0EN40"/>
<proteinExistence type="predicted"/>
<dbReference type="SUPFAM" id="SSF50998">
    <property type="entry name" value="Quinoprotein alcohol dehydrogenase-like"/>
    <property type="match status" value="1"/>
</dbReference>
<accession>A0A1Y0EN40</accession>
<protein>
    <recommendedName>
        <fullName evidence="3">DUF1513 domain-containing protein</fullName>
    </recommendedName>
</protein>
<keyword evidence="2" id="KW-1185">Reference proteome</keyword>
<reference evidence="1 2" key="1">
    <citation type="submission" date="2017-05" db="EMBL/GenBank/DDBJ databases">
        <authorList>
            <person name="Song R."/>
            <person name="Chenine A.L."/>
            <person name="Ruprecht R.M."/>
        </authorList>
    </citation>
    <scope>NUCLEOTIDE SEQUENCE [LARGE SCALE GENOMIC DNA]</scope>
    <source>
        <strain evidence="1 2">DSM 26136</strain>
    </source>
</reference>
<dbReference type="Proteomes" id="UP000196138">
    <property type="component" value="Chromosome"/>
</dbReference>
<dbReference type="InterPro" id="IPR008311">
    <property type="entry name" value="UCP028101"/>
</dbReference>
<name>A0A1Y0EN40_9BURK</name>
<evidence type="ECO:0008006" key="3">
    <source>
        <dbReference type="Google" id="ProtNLM"/>
    </source>
</evidence>
<organism evidence="1 2">
    <name type="scientific">Comamonas serinivorans</name>
    <dbReference type="NCBI Taxonomy" id="1082851"/>
    <lineage>
        <taxon>Bacteria</taxon>
        <taxon>Pseudomonadati</taxon>
        <taxon>Pseudomonadota</taxon>
        <taxon>Betaproteobacteria</taxon>
        <taxon>Burkholderiales</taxon>
        <taxon>Comamonadaceae</taxon>
        <taxon>Comamonas</taxon>
    </lineage>
</organism>
<dbReference type="EMBL" id="CP021455">
    <property type="protein sequence ID" value="ARU05006.1"/>
    <property type="molecule type" value="Genomic_DNA"/>
</dbReference>
<dbReference type="InterPro" id="IPR011047">
    <property type="entry name" value="Quinoprotein_ADH-like_sf"/>
</dbReference>
<evidence type="ECO:0000313" key="1">
    <source>
        <dbReference type="EMBL" id="ARU05006.1"/>
    </source>
</evidence>
<gene>
    <name evidence="1" type="ORF">CCO03_10200</name>
</gene>
<sequence>MPTGTEVAAQVFVAAGMSSAEPSPAQALDAPDGARRRLLRWAVLGGMGGAWSMGSLAFSVHRERLDTANETRPHPHATLAAVWQDQGGDGLTQDWAGLLHIDERGGEWAWRLGARLKLPTRGHGVQRLPDGQLVFVARRPGDWLVRWQPATGQAEWAWMDEDRCFNGHVMLASAATAVALGQPHGVLLTTETDLEDSQGCIGLRSAQGLAKLAEWRTHGMDPHELIVLPAAVGPYPAGTLIVANGGIPTQSETGRSKKWLDRMDPSLVALHPHDGRLLGQWRLPDPRLSIRHLAWDGERQRLGIALQAEHDGPQRQQAPIFALWDGRALRLAQGQPELAGYGGSVERAPGDAGGFVVSCPKSDCTAWFDAQGRFVRTVAQRDVCPLAVQGNRLWSGGGHGMAASRPIGEALTPIGSQFAVPGQDGVHALQFDNHWRLA</sequence>
<dbReference type="KEGG" id="cser:CCO03_10200"/>